<organism evidence="1 2">
    <name type="scientific">Cylindrodendrum hubeiense</name>
    <dbReference type="NCBI Taxonomy" id="595255"/>
    <lineage>
        <taxon>Eukaryota</taxon>
        <taxon>Fungi</taxon>
        <taxon>Dikarya</taxon>
        <taxon>Ascomycota</taxon>
        <taxon>Pezizomycotina</taxon>
        <taxon>Sordariomycetes</taxon>
        <taxon>Hypocreomycetidae</taxon>
        <taxon>Hypocreales</taxon>
        <taxon>Nectriaceae</taxon>
        <taxon>Cylindrodendrum</taxon>
    </lineage>
</organism>
<evidence type="ECO:0000313" key="2">
    <source>
        <dbReference type="Proteomes" id="UP000722485"/>
    </source>
</evidence>
<keyword evidence="2" id="KW-1185">Reference proteome</keyword>
<protein>
    <submittedName>
        <fullName evidence="1">Uncharacterized protein</fullName>
    </submittedName>
</protein>
<proteinExistence type="predicted"/>
<gene>
    <name evidence="1" type="ORF">G7Z17_g4353</name>
</gene>
<dbReference type="OrthoDB" id="5104337at2759"/>
<dbReference type="EMBL" id="JAANBB010000061">
    <property type="protein sequence ID" value="KAF7552397.1"/>
    <property type="molecule type" value="Genomic_DNA"/>
</dbReference>
<evidence type="ECO:0000313" key="1">
    <source>
        <dbReference type="EMBL" id="KAF7552397.1"/>
    </source>
</evidence>
<name>A0A9P5H8Z3_9HYPO</name>
<accession>A0A9P5H8Z3</accession>
<dbReference type="Proteomes" id="UP000722485">
    <property type="component" value="Unassembled WGS sequence"/>
</dbReference>
<dbReference type="AlphaFoldDB" id="A0A9P5H8Z3"/>
<comment type="caution">
    <text evidence="1">The sequence shown here is derived from an EMBL/GenBank/DDBJ whole genome shotgun (WGS) entry which is preliminary data.</text>
</comment>
<reference evidence="1" key="1">
    <citation type="submission" date="2020-03" db="EMBL/GenBank/DDBJ databases">
        <title>Draft Genome Sequence of Cylindrodendrum hubeiense.</title>
        <authorList>
            <person name="Buettner E."/>
            <person name="Kellner H."/>
        </authorList>
    </citation>
    <scope>NUCLEOTIDE SEQUENCE</scope>
    <source>
        <strain evidence="1">IHI 201604</strain>
    </source>
</reference>
<sequence length="191" mass="22321">MSAEPLQPHQVALRPYLIAAMQNVGTIEVQETVNSATFVHEHKEWLDKLLLPSPPMEELYPKIFANITKDTIRVLPGMYNDKLYKMFRRMGDKERAGWCIQDQTNQCIVPRRIPIPQSFQLDRFQGIATRLWEIGHILNCEEVPQGREIERLSWELRALMLAHRTHISAWRNWFLAQRGINPAPINVNQSR</sequence>